<gene>
    <name evidence="2" type="ORF">I553_3541</name>
</gene>
<name>X8AKX6_MYCXE</name>
<dbReference type="AlphaFoldDB" id="X8AKX6"/>
<dbReference type="EMBL" id="JAOB01000054">
    <property type="protein sequence ID" value="EUA32542.1"/>
    <property type="molecule type" value="Genomic_DNA"/>
</dbReference>
<feature type="compositionally biased region" description="Pro residues" evidence="1">
    <location>
        <begin position="14"/>
        <end position="23"/>
    </location>
</feature>
<reference evidence="2" key="1">
    <citation type="submission" date="2014-01" db="EMBL/GenBank/DDBJ databases">
        <authorList>
            <person name="Brown-Elliot B."/>
            <person name="Wallace R."/>
            <person name="Lenaerts A."/>
            <person name="Ordway D."/>
            <person name="DeGroote M.A."/>
            <person name="Parker T."/>
            <person name="Sizemore C."/>
            <person name="Tallon L.J."/>
            <person name="Sadzewicz L.K."/>
            <person name="Sengamalay N."/>
            <person name="Fraser C.M."/>
            <person name="Hine E."/>
            <person name="Shefchek K.A."/>
            <person name="Das S.P."/>
            <person name="Tettelin H."/>
        </authorList>
    </citation>
    <scope>NUCLEOTIDE SEQUENCE [LARGE SCALE GENOMIC DNA]</scope>
    <source>
        <strain evidence="2">4042</strain>
    </source>
</reference>
<feature type="region of interest" description="Disordered" evidence="1">
    <location>
        <begin position="1"/>
        <end position="29"/>
    </location>
</feature>
<evidence type="ECO:0000313" key="2">
    <source>
        <dbReference type="EMBL" id="EUA32542.1"/>
    </source>
</evidence>
<dbReference type="PATRIC" id="fig|1299334.3.peg.5663"/>
<protein>
    <submittedName>
        <fullName evidence="2">AAA-like domain protein</fullName>
    </submittedName>
</protein>
<proteinExistence type="predicted"/>
<evidence type="ECO:0000256" key="1">
    <source>
        <dbReference type="SAM" id="MobiDB-lite"/>
    </source>
</evidence>
<accession>X8AKX6</accession>
<comment type="caution">
    <text evidence="2">The sequence shown here is derived from an EMBL/GenBank/DDBJ whole genome shotgun (WGS) entry which is preliminary data.</text>
</comment>
<organism evidence="2">
    <name type="scientific">Mycobacterium xenopi 4042</name>
    <dbReference type="NCBI Taxonomy" id="1299334"/>
    <lineage>
        <taxon>Bacteria</taxon>
        <taxon>Bacillati</taxon>
        <taxon>Actinomycetota</taxon>
        <taxon>Actinomycetes</taxon>
        <taxon>Mycobacteriales</taxon>
        <taxon>Mycobacteriaceae</taxon>
        <taxon>Mycobacterium</taxon>
    </lineage>
</organism>
<sequence>MPATKSRACRNWSPTPPTWPPPRSSQRPIADADPTVIAKVASQLRFWSQRTYARVLFSNDLPPLPLDAPLIVLRTNKLALPGENEDAADDPTKLFGDVIYNLFATIARQVLFTEPGQPSRFGLFNLDEARHLTRSPIGNAIIEDFVVDGRKHDCAIGLASQDPAHFGRFTGSSRPYFCSAKSTRGWPPRSFGWPTKTPPEIATWSNS</sequence>
<dbReference type="Pfam" id="PF12846">
    <property type="entry name" value="AAA_10"/>
    <property type="match status" value="1"/>
</dbReference>